<name>A0A0P1G6G5_9RHOB</name>
<feature type="domain" description="DUF2147" evidence="2">
    <location>
        <begin position="25"/>
        <end position="125"/>
    </location>
</feature>
<dbReference type="EMBL" id="CYSC01000035">
    <property type="protein sequence ID" value="CUH73048.1"/>
    <property type="molecule type" value="Genomic_DNA"/>
</dbReference>
<keyword evidence="1" id="KW-0732">Signal</keyword>
<dbReference type="Gene3D" id="2.40.128.520">
    <property type="match status" value="1"/>
</dbReference>
<dbReference type="InterPro" id="IPR019223">
    <property type="entry name" value="DUF2147"/>
</dbReference>
<evidence type="ECO:0000313" key="6">
    <source>
        <dbReference type="Proteomes" id="UP000051887"/>
    </source>
</evidence>
<organism evidence="4 6">
    <name type="scientific">Thalassovita autumnalis</name>
    <dbReference type="NCBI Taxonomy" id="2072972"/>
    <lineage>
        <taxon>Bacteria</taxon>
        <taxon>Pseudomonadati</taxon>
        <taxon>Pseudomonadota</taxon>
        <taxon>Alphaproteobacteria</taxon>
        <taxon>Rhodobacterales</taxon>
        <taxon>Roseobacteraceae</taxon>
        <taxon>Thalassovita</taxon>
    </lineage>
</organism>
<dbReference type="PANTHER" id="PTHR36919:SF3">
    <property type="entry name" value="BLL5882 PROTEIN"/>
    <property type="match status" value="1"/>
</dbReference>
<keyword evidence="5" id="KW-1185">Reference proteome</keyword>
<evidence type="ECO:0000313" key="4">
    <source>
        <dbReference type="EMBL" id="CUH73048.1"/>
    </source>
</evidence>
<dbReference type="RefSeq" id="WP_058244204.1">
    <property type="nucleotide sequence ID" value="NZ_CYSB01000040.1"/>
</dbReference>
<dbReference type="OrthoDB" id="9811671at2"/>
<evidence type="ECO:0000313" key="5">
    <source>
        <dbReference type="Proteomes" id="UP000051086"/>
    </source>
</evidence>
<evidence type="ECO:0000256" key="1">
    <source>
        <dbReference type="SAM" id="SignalP"/>
    </source>
</evidence>
<dbReference type="PANTHER" id="PTHR36919">
    <property type="entry name" value="BLR1215 PROTEIN"/>
    <property type="match status" value="1"/>
</dbReference>
<dbReference type="Proteomes" id="UP000051086">
    <property type="component" value="Unassembled WGS sequence"/>
</dbReference>
<proteinExistence type="predicted"/>
<feature type="signal peptide" evidence="1">
    <location>
        <begin position="1"/>
        <end position="20"/>
    </location>
</feature>
<dbReference type="EMBL" id="CYSB01000040">
    <property type="protein sequence ID" value="CUH69645.1"/>
    <property type="molecule type" value="Genomic_DNA"/>
</dbReference>
<accession>A0A0P1G6G5</accession>
<dbReference type="AlphaFoldDB" id="A0A0P1G6G5"/>
<protein>
    <recommendedName>
        <fullName evidence="2">DUF2147 domain-containing protein</fullName>
    </recommendedName>
</protein>
<sequence>MKKLILAAALTVAGAAGAMADPVLGVWKTQVDDGNYAHVTFSTCGAALCGVISRTFNSDGEWQSDNIGKQLVWDMESRGGGSYKGGKIWQPSTGKIYKSKMSLSGDTLKVSGCVGPICKKQTWSRVK</sequence>
<reference evidence="4 6" key="2">
    <citation type="submission" date="2015-09" db="EMBL/GenBank/DDBJ databases">
        <authorList>
            <consortium name="Swine Surveillance"/>
        </authorList>
    </citation>
    <scope>NUCLEOTIDE SEQUENCE [LARGE SCALE GENOMIC DNA]</scope>
    <source>
        <strain evidence="4 6">5120</strain>
    </source>
</reference>
<dbReference type="Pfam" id="PF09917">
    <property type="entry name" value="DUF2147"/>
    <property type="match status" value="1"/>
</dbReference>
<evidence type="ECO:0000313" key="3">
    <source>
        <dbReference type="EMBL" id="CUH69645.1"/>
    </source>
</evidence>
<feature type="chain" id="PRO_5009792612" description="DUF2147 domain-containing protein" evidence="1">
    <location>
        <begin position="21"/>
        <end position="127"/>
    </location>
</feature>
<dbReference type="Proteomes" id="UP000051887">
    <property type="component" value="Unassembled WGS sequence"/>
</dbReference>
<reference evidence="3 5" key="1">
    <citation type="submission" date="2015-09" db="EMBL/GenBank/DDBJ databases">
        <authorList>
            <person name="Rodrigo-Torres L."/>
            <person name="Arahal D.R."/>
        </authorList>
    </citation>
    <scope>NUCLEOTIDE SEQUENCE [LARGE SCALE GENOMIC DNA]</scope>
    <source>
        <strain evidence="3 5">CECT 5118</strain>
    </source>
</reference>
<gene>
    <name evidence="3" type="ORF">TL5118_03614</name>
    <name evidence="4" type="ORF">TL5120_02854</name>
</gene>
<evidence type="ECO:0000259" key="2">
    <source>
        <dbReference type="Pfam" id="PF09917"/>
    </source>
</evidence>